<keyword evidence="3" id="KW-1185">Reference proteome</keyword>
<dbReference type="EMBL" id="CAJB01000334">
    <property type="protein sequence ID" value="CCH79058.1"/>
    <property type="molecule type" value="Genomic_DNA"/>
</dbReference>
<dbReference type="SUPFAM" id="SSF58100">
    <property type="entry name" value="Bacterial hemolysins"/>
    <property type="match status" value="1"/>
</dbReference>
<evidence type="ECO:0008006" key="4">
    <source>
        <dbReference type="Google" id="ProtNLM"/>
    </source>
</evidence>
<evidence type="ECO:0000313" key="3">
    <source>
        <dbReference type="Proteomes" id="UP000035721"/>
    </source>
</evidence>
<gene>
    <name evidence="2" type="ORF">BN12_40028</name>
</gene>
<sequence length="370" mass="37792">MPDNQTVDAKAAVDAISNANRSQCAVGVQMQAYCNGVLEQPTVSFRGFTNLATYESQVNAGLSAAKDRANYFIDTITPTILTNAVEIGNYLDIHGAVPVALPAGSTKAEWLSALASVREEANAKAERASQVVRSLSTFHSGLTTDVAAFTRTVTELNAVVNGDNGVLDSLNQQIEELQGKIGGTIAGIVVSGLAVVGGGLMILVGGFAEAVTGGAATALVVGGVAVLAAGAGGALGAGLALAGLLDAKGDLVTRGSQLREEVQLALGMKTAFADLREHASVAVQSATAMQNAWEFLGGQLGEVASDLDKGIVGSDAIRGLWLTTANSAFKRAVTDTETIRQQMTGITVETAPEGTTIGDHVRAVAQRLAA</sequence>
<dbReference type="OrthoDB" id="4020639at2"/>
<dbReference type="Pfam" id="PF05791">
    <property type="entry name" value="Bacillus_HBL"/>
    <property type="match status" value="1"/>
</dbReference>
<reference evidence="2 3" key="1">
    <citation type="journal article" date="2013" name="ISME J.">
        <title>A metabolic model for members of the genus Tetrasphaera involved in enhanced biological phosphorus removal.</title>
        <authorList>
            <person name="Kristiansen R."/>
            <person name="Nguyen H.T.T."/>
            <person name="Saunders A.M."/>
            <person name="Nielsen J.L."/>
            <person name="Wimmer R."/>
            <person name="Le V.Q."/>
            <person name="McIlroy S.J."/>
            <person name="Petrovski S."/>
            <person name="Seviour R.J."/>
            <person name="Calteau A."/>
            <person name="Nielsen K.L."/>
            <person name="Nielsen P.H."/>
        </authorList>
    </citation>
    <scope>NUCLEOTIDE SEQUENCE [LARGE SCALE GENOMIC DNA]</scope>
    <source>
        <strain evidence="2 3">T1-X7</strain>
    </source>
</reference>
<dbReference type="InterPro" id="IPR052785">
    <property type="entry name" value="Enterotoxin_cmpnt"/>
</dbReference>
<dbReference type="CDD" id="cd22652">
    <property type="entry name" value="ClyA_AhlB-like"/>
    <property type="match status" value="1"/>
</dbReference>
<keyword evidence="1" id="KW-1133">Transmembrane helix</keyword>
<feature type="transmembrane region" description="Helical" evidence="1">
    <location>
        <begin position="220"/>
        <end position="245"/>
    </location>
</feature>
<dbReference type="Proteomes" id="UP000035721">
    <property type="component" value="Unassembled WGS sequence"/>
</dbReference>
<name>A0A077LYS1_9MICO</name>
<dbReference type="STRING" id="1194083.BN12_40028"/>
<evidence type="ECO:0000313" key="2">
    <source>
        <dbReference type="EMBL" id="CCH79058.1"/>
    </source>
</evidence>
<keyword evidence="1" id="KW-0812">Transmembrane</keyword>
<keyword evidence="1" id="KW-0472">Membrane</keyword>
<dbReference type="Gene3D" id="1.20.1170.10">
    <property type="match status" value="1"/>
</dbReference>
<proteinExistence type="predicted"/>
<dbReference type="PANTHER" id="PTHR38443">
    <property type="match status" value="1"/>
</dbReference>
<organism evidence="2 3">
    <name type="scientific">Nostocoides japonicum T1-X7</name>
    <dbReference type="NCBI Taxonomy" id="1194083"/>
    <lineage>
        <taxon>Bacteria</taxon>
        <taxon>Bacillati</taxon>
        <taxon>Actinomycetota</taxon>
        <taxon>Actinomycetes</taxon>
        <taxon>Micrococcales</taxon>
        <taxon>Intrasporangiaceae</taxon>
        <taxon>Nostocoides</taxon>
    </lineage>
</organism>
<comment type="caution">
    <text evidence="2">The sequence shown here is derived from an EMBL/GenBank/DDBJ whole genome shotgun (WGS) entry which is preliminary data.</text>
</comment>
<dbReference type="PANTHER" id="PTHR38443:SF2">
    <property type="entry name" value="NON-HEMOLYTIC ENTEROTOXIN LYTIC COMPONENT L1"/>
    <property type="match status" value="1"/>
</dbReference>
<evidence type="ECO:0000256" key="1">
    <source>
        <dbReference type="SAM" id="Phobius"/>
    </source>
</evidence>
<dbReference type="GO" id="GO:0016020">
    <property type="term" value="C:membrane"/>
    <property type="evidence" value="ECO:0007669"/>
    <property type="project" value="InterPro"/>
</dbReference>
<dbReference type="InterPro" id="IPR008414">
    <property type="entry name" value="HBL"/>
</dbReference>
<feature type="transmembrane region" description="Helical" evidence="1">
    <location>
        <begin position="185"/>
        <end position="208"/>
    </location>
</feature>
<accession>A0A077LYS1</accession>
<protein>
    <recommendedName>
        <fullName evidence="4">HBL/NHE enterotoxin family protein</fullName>
    </recommendedName>
</protein>
<dbReference type="RefSeq" id="WP_048549692.1">
    <property type="nucleotide sequence ID" value="NZ_HF570958.1"/>
</dbReference>
<dbReference type="AlphaFoldDB" id="A0A077LYS1"/>